<dbReference type="OrthoDB" id="9803735at2"/>
<keyword evidence="8" id="KW-1185">Reference proteome</keyword>
<dbReference type="PROSITE" id="PS50931">
    <property type="entry name" value="HTH_LYSR"/>
    <property type="match status" value="1"/>
</dbReference>
<keyword evidence="3" id="KW-0238">DNA-binding</keyword>
<dbReference type="InterPro" id="IPR036388">
    <property type="entry name" value="WH-like_DNA-bd_sf"/>
</dbReference>
<dbReference type="Gene3D" id="1.10.10.10">
    <property type="entry name" value="Winged helix-like DNA-binding domain superfamily/Winged helix DNA-binding domain"/>
    <property type="match status" value="1"/>
</dbReference>
<dbReference type="EMBL" id="SJZI01000042">
    <property type="protein sequence ID" value="TCJ14447.1"/>
    <property type="molecule type" value="Genomic_DNA"/>
</dbReference>
<dbReference type="Pfam" id="PF03466">
    <property type="entry name" value="LysR_substrate"/>
    <property type="match status" value="1"/>
</dbReference>
<evidence type="ECO:0000313" key="7">
    <source>
        <dbReference type="EMBL" id="TCJ14447.1"/>
    </source>
</evidence>
<dbReference type="PRINTS" id="PR00039">
    <property type="entry name" value="HTHLYSR"/>
</dbReference>
<keyword evidence="5" id="KW-0804">Transcription</keyword>
<dbReference type="InterPro" id="IPR005119">
    <property type="entry name" value="LysR_subst-bd"/>
</dbReference>
<dbReference type="PANTHER" id="PTHR30346">
    <property type="entry name" value="TRANSCRIPTIONAL DUAL REGULATOR HCAR-RELATED"/>
    <property type="match status" value="1"/>
</dbReference>
<comment type="caution">
    <text evidence="7">The sequence shown here is derived from an EMBL/GenBank/DDBJ whole genome shotgun (WGS) entry which is preliminary data.</text>
</comment>
<dbReference type="CDD" id="cd08411">
    <property type="entry name" value="PBP2_OxyR"/>
    <property type="match status" value="1"/>
</dbReference>
<dbReference type="SUPFAM" id="SSF53850">
    <property type="entry name" value="Periplasmic binding protein-like II"/>
    <property type="match status" value="1"/>
</dbReference>
<protein>
    <submittedName>
        <fullName evidence="7">Hydrogen peroxide-inducible genes activator</fullName>
    </submittedName>
</protein>
<dbReference type="RefSeq" id="WP_131449438.1">
    <property type="nucleotide sequence ID" value="NZ_SJZI01000042.1"/>
</dbReference>
<dbReference type="GO" id="GO:0003677">
    <property type="term" value="F:DNA binding"/>
    <property type="evidence" value="ECO:0007669"/>
    <property type="project" value="UniProtKB-KW"/>
</dbReference>
<organism evidence="7 8">
    <name type="scientific">Flaviaesturariibacter flavus</name>
    <dbReference type="NCBI Taxonomy" id="2502780"/>
    <lineage>
        <taxon>Bacteria</taxon>
        <taxon>Pseudomonadati</taxon>
        <taxon>Bacteroidota</taxon>
        <taxon>Chitinophagia</taxon>
        <taxon>Chitinophagales</taxon>
        <taxon>Chitinophagaceae</taxon>
        <taxon>Flaviaestuariibacter</taxon>
    </lineage>
</organism>
<dbReference type="SUPFAM" id="SSF46785">
    <property type="entry name" value="Winged helix' DNA-binding domain"/>
    <property type="match status" value="1"/>
</dbReference>
<evidence type="ECO:0000313" key="8">
    <source>
        <dbReference type="Proteomes" id="UP000295334"/>
    </source>
</evidence>
<evidence type="ECO:0000256" key="2">
    <source>
        <dbReference type="ARBA" id="ARBA00023015"/>
    </source>
</evidence>
<evidence type="ECO:0000256" key="4">
    <source>
        <dbReference type="ARBA" id="ARBA00023159"/>
    </source>
</evidence>
<evidence type="ECO:0000256" key="5">
    <source>
        <dbReference type="ARBA" id="ARBA00023163"/>
    </source>
</evidence>
<reference evidence="7 8" key="1">
    <citation type="submission" date="2019-03" db="EMBL/GenBank/DDBJ databases">
        <authorList>
            <person name="Kim M.K.M."/>
        </authorList>
    </citation>
    <scope>NUCLEOTIDE SEQUENCE [LARGE SCALE GENOMIC DNA]</scope>
    <source>
        <strain evidence="7 8">17J68-12</strain>
    </source>
</reference>
<dbReference type="FunFam" id="1.10.10.10:FF:000001">
    <property type="entry name" value="LysR family transcriptional regulator"/>
    <property type="match status" value="1"/>
</dbReference>
<keyword evidence="4" id="KW-0010">Activator</keyword>
<dbReference type="Proteomes" id="UP000295334">
    <property type="component" value="Unassembled WGS sequence"/>
</dbReference>
<dbReference type="Pfam" id="PF00126">
    <property type="entry name" value="HTH_1"/>
    <property type="match status" value="1"/>
</dbReference>
<sequence>MTLQQLEYIVAIDTHRHFVTAAAHCYVTQATLSMMVKKLEEELGIRIFDRSRHPVSPTPLGAEVVAHARRVLQEARRIPDLVHEAVGEVSGQLRLGIIPTLAPYLVPRFLPALMAKYPNLQVKVSEATTEELIARLESNGLDAGLLATPLERPQLVEHPLFHERFFVYASAGEKQLKKETLAPSDIDPQNLWLLEEGHCLRAQVLQLCHLPRQEARRLEFETGSIEMLLRLVDANGGSTILPELALSGLTAKQKQQVRAFRNPAPVRAISIVTQQHFARRKVVDALTTIIRQHLPVEMNERFRKKVLAPQEPGGSVGGLK</sequence>
<dbReference type="InterPro" id="IPR000847">
    <property type="entry name" value="LysR_HTH_N"/>
</dbReference>
<name>A0A4R1BBV0_9BACT</name>
<proteinExistence type="inferred from homology"/>
<comment type="similarity">
    <text evidence="1">Belongs to the LysR transcriptional regulatory family.</text>
</comment>
<feature type="domain" description="HTH lysR-type" evidence="6">
    <location>
        <begin position="1"/>
        <end position="58"/>
    </location>
</feature>
<dbReference type="InterPro" id="IPR036390">
    <property type="entry name" value="WH_DNA-bd_sf"/>
</dbReference>
<dbReference type="Gene3D" id="3.40.190.10">
    <property type="entry name" value="Periplasmic binding protein-like II"/>
    <property type="match status" value="2"/>
</dbReference>
<keyword evidence="2" id="KW-0805">Transcription regulation</keyword>
<evidence type="ECO:0000256" key="1">
    <source>
        <dbReference type="ARBA" id="ARBA00009437"/>
    </source>
</evidence>
<evidence type="ECO:0000259" key="6">
    <source>
        <dbReference type="PROSITE" id="PS50931"/>
    </source>
</evidence>
<dbReference type="GO" id="GO:0003700">
    <property type="term" value="F:DNA-binding transcription factor activity"/>
    <property type="evidence" value="ECO:0007669"/>
    <property type="project" value="InterPro"/>
</dbReference>
<evidence type="ECO:0000256" key="3">
    <source>
        <dbReference type="ARBA" id="ARBA00023125"/>
    </source>
</evidence>
<dbReference type="PANTHER" id="PTHR30346:SF26">
    <property type="entry name" value="HYDROGEN PEROXIDE-INDUCIBLE GENES ACTIVATOR"/>
    <property type="match status" value="1"/>
</dbReference>
<gene>
    <name evidence="7" type="ORF">EPD60_10680</name>
</gene>
<dbReference type="AlphaFoldDB" id="A0A4R1BBV0"/>
<dbReference type="GO" id="GO:0032993">
    <property type="term" value="C:protein-DNA complex"/>
    <property type="evidence" value="ECO:0007669"/>
    <property type="project" value="TreeGrafter"/>
</dbReference>
<accession>A0A4R1BBV0</accession>